<evidence type="ECO:0000256" key="1">
    <source>
        <dbReference type="SAM" id="MobiDB-lite"/>
    </source>
</evidence>
<keyword evidence="3" id="KW-1185">Reference proteome</keyword>
<dbReference type="Proteomes" id="UP000244722">
    <property type="component" value="Unassembled WGS sequence"/>
</dbReference>
<proteinExistence type="predicted"/>
<comment type="caution">
    <text evidence="2">The sequence shown here is derived from an EMBL/GenBank/DDBJ whole genome shotgun (WGS) entry which is preliminary data.</text>
</comment>
<evidence type="ECO:0000313" key="2">
    <source>
        <dbReference type="EMBL" id="PUU83628.1"/>
    </source>
</evidence>
<feature type="region of interest" description="Disordered" evidence="1">
    <location>
        <begin position="179"/>
        <end position="202"/>
    </location>
</feature>
<protein>
    <submittedName>
        <fullName evidence="2">Uncharacterized protein</fullName>
    </submittedName>
</protein>
<organism evidence="2 3">
    <name type="scientific">Tuber borchii</name>
    <name type="common">White truffle</name>
    <dbReference type="NCBI Taxonomy" id="42251"/>
    <lineage>
        <taxon>Eukaryota</taxon>
        <taxon>Fungi</taxon>
        <taxon>Dikarya</taxon>
        <taxon>Ascomycota</taxon>
        <taxon>Pezizomycotina</taxon>
        <taxon>Pezizomycetes</taxon>
        <taxon>Pezizales</taxon>
        <taxon>Tuberaceae</taxon>
        <taxon>Tuber</taxon>
    </lineage>
</organism>
<reference evidence="2 3" key="1">
    <citation type="submission" date="2017-04" db="EMBL/GenBank/DDBJ databases">
        <title>Draft genome sequence of Tuber borchii Vittad., a whitish edible truffle.</title>
        <authorList>
            <consortium name="DOE Joint Genome Institute"/>
            <person name="Murat C."/>
            <person name="Kuo A."/>
            <person name="Barry K.W."/>
            <person name="Clum A."/>
            <person name="Dockter R.B."/>
            <person name="Fauchery L."/>
            <person name="Iotti M."/>
            <person name="Kohler A."/>
            <person name="Labutti K."/>
            <person name="Lindquist E.A."/>
            <person name="Lipzen A."/>
            <person name="Ohm R.A."/>
            <person name="Wang M."/>
            <person name="Grigoriev I.V."/>
            <person name="Zambonelli A."/>
            <person name="Martin F.M."/>
        </authorList>
    </citation>
    <scope>NUCLEOTIDE SEQUENCE [LARGE SCALE GENOMIC DNA]</scope>
    <source>
        <strain evidence="2 3">Tbo3840</strain>
    </source>
</reference>
<dbReference type="AlphaFoldDB" id="A0A2T7A7A7"/>
<accession>A0A2T7A7A7</accession>
<dbReference type="PROSITE" id="PS51257">
    <property type="entry name" value="PROKAR_LIPOPROTEIN"/>
    <property type="match status" value="1"/>
</dbReference>
<dbReference type="OrthoDB" id="5320605at2759"/>
<feature type="compositionally biased region" description="Basic and acidic residues" evidence="1">
    <location>
        <begin position="193"/>
        <end position="202"/>
    </location>
</feature>
<name>A0A2T7A7A7_TUBBO</name>
<sequence length="202" mass="22541">MCIRHTTTLICGHVFATTTSCSDSCPTPEQAIAILPAKLAETSCLACVRKAQKSRLEWVGERLEVTLGEVSRLLGRAQRDSGYIKQEVESIRAWVDLLERRRNNRDGGIYDELKCVIRSSREYAGDLESGKFTESFELWCKMKNESGLEGYHVQEGGRGYGKMYDEAWERLLALKKPGDGFSEELPPVVGSKKQGECGGREG</sequence>
<dbReference type="EMBL" id="NESQ01000009">
    <property type="protein sequence ID" value="PUU83628.1"/>
    <property type="molecule type" value="Genomic_DNA"/>
</dbReference>
<evidence type="ECO:0000313" key="3">
    <source>
        <dbReference type="Proteomes" id="UP000244722"/>
    </source>
</evidence>
<gene>
    <name evidence="2" type="ORF">B9Z19DRAFT_1060914</name>
</gene>